<accession>A0A2P2E5A6</accession>
<dbReference type="AlphaFoldDB" id="A0A2P2E5A6"/>
<organism evidence="1 2">
    <name type="scientific">Leptospira ryugenii</name>
    <dbReference type="NCBI Taxonomy" id="1917863"/>
    <lineage>
        <taxon>Bacteria</taxon>
        <taxon>Pseudomonadati</taxon>
        <taxon>Spirochaetota</taxon>
        <taxon>Spirochaetia</taxon>
        <taxon>Leptospirales</taxon>
        <taxon>Leptospiraceae</taxon>
        <taxon>Leptospira</taxon>
    </lineage>
</organism>
<gene>
    <name evidence="1" type="ORF">LPTSP4_35970</name>
</gene>
<evidence type="ECO:0008006" key="3">
    <source>
        <dbReference type="Google" id="ProtNLM"/>
    </source>
</evidence>
<keyword evidence="2" id="KW-1185">Reference proteome</keyword>
<sequence>MGDIERDKIESSLIKKGFKLIESHHRFYYFEHNGILTSIRTKISTGSSYKTYNDSLIAQLKKQLKFNTKKELLDFINCPMTAEEYKELLTKNNQIT</sequence>
<dbReference type="OrthoDB" id="671511at2"/>
<comment type="caution">
    <text evidence="1">The sequence shown here is derived from an EMBL/GenBank/DDBJ whole genome shotgun (WGS) entry which is preliminary data.</text>
</comment>
<reference evidence="1 2" key="1">
    <citation type="submission" date="2018-02" db="EMBL/GenBank/DDBJ databases">
        <title>Novel Leptospira species isolated from soil and water in Japan.</title>
        <authorList>
            <person name="Nakao R."/>
            <person name="Masuzawa T."/>
        </authorList>
    </citation>
    <scope>NUCLEOTIDE SEQUENCE [LARGE SCALE GENOMIC DNA]</scope>
    <source>
        <strain evidence="1 2">YH101</strain>
    </source>
</reference>
<dbReference type="RefSeq" id="WP_108978463.1">
    <property type="nucleotide sequence ID" value="NZ_BFBB01000010.1"/>
</dbReference>
<proteinExistence type="predicted"/>
<dbReference type="EMBL" id="BFBB01000010">
    <property type="protein sequence ID" value="GBF52059.1"/>
    <property type="molecule type" value="Genomic_DNA"/>
</dbReference>
<evidence type="ECO:0000313" key="1">
    <source>
        <dbReference type="EMBL" id="GBF52059.1"/>
    </source>
</evidence>
<evidence type="ECO:0000313" key="2">
    <source>
        <dbReference type="Proteomes" id="UP000245133"/>
    </source>
</evidence>
<dbReference type="Proteomes" id="UP000245133">
    <property type="component" value="Unassembled WGS sequence"/>
</dbReference>
<name>A0A2P2E5A6_9LEPT</name>
<protein>
    <recommendedName>
        <fullName evidence="3">Type II toxin-antitoxin system HicA family toxin</fullName>
    </recommendedName>
</protein>